<evidence type="ECO:0000259" key="11">
    <source>
        <dbReference type="Pfam" id="PF08532"/>
    </source>
</evidence>
<evidence type="ECO:0000256" key="8">
    <source>
        <dbReference type="PIRSR" id="PIRSR001084-2"/>
    </source>
</evidence>
<keyword evidence="14" id="KW-1185">Reference proteome</keyword>
<dbReference type="PANTHER" id="PTHR36447">
    <property type="entry name" value="BETA-GALACTOSIDASE GANA"/>
    <property type="match status" value="1"/>
</dbReference>
<comment type="similarity">
    <text evidence="2 6">Belongs to the glycosyl hydrolase 42 family.</text>
</comment>
<dbReference type="OrthoDB" id="9800974at2"/>
<feature type="binding site" evidence="9">
    <location>
        <position position="172"/>
    </location>
    <ligand>
        <name>Zn(2+)</name>
        <dbReference type="ChEBI" id="CHEBI:29105"/>
    </ligand>
</feature>
<evidence type="ECO:0000259" key="12">
    <source>
        <dbReference type="Pfam" id="PF08533"/>
    </source>
</evidence>
<dbReference type="InterPro" id="IPR013529">
    <property type="entry name" value="Glyco_hydro_42_N"/>
</dbReference>
<comment type="catalytic activity">
    <reaction evidence="1 6">
        <text>Hydrolysis of terminal non-reducing beta-D-galactose residues in beta-D-galactosides.</text>
        <dbReference type="EC" id="3.2.1.23"/>
    </reaction>
</comment>
<evidence type="ECO:0000256" key="1">
    <source>
        <dbReference type="ARBA" id="ARBA00001412"/>
    </source>
</evidence>
<reference evidence="13 14" key="1">
    <citation type="submission" date="2018-08" db="EMBL/GenBank/DDBJ databases">
        <title>Cellulomonas rhizosphaerae sp. nov., a novel actinomycete isolated from soil.</title>
        <authorList>
            <person name="Tian Y."/>
        </authorList>
    </citation>
    <scope>NUCLEOTIDE SEQUENCE [LARGE SCALE GENOMIC DNA]</scope>
    <source>
        <strain evidence="13 14">NEAU-TCZ24</strain>
    </source>
</reference>
<keyword evidence="9" id="KW-0479">Metal-binding</keyword>
<dbReference type="GO" id="GO:0004565">
    <property type="term" value="F:beta-galactosidase activity"/>
    <property type="evidence" value="ECO:0007669"/>
    <property type="project" value="UniProtKB-EC"/>
</dbReference>
<feature type="domain" description="Beta-galactosidase C-terminal" evidence="12">
    <location>
        <begin position="617"/>
        <end position="672"/>
    </location>
</feature>
<comment type="caution">
    <text evidence="13">The sequence shown here is derived from an EMBL/GenBank/DDBJ whole genome shotgun (WGS) entry which is preliminary data.</text>
</comment>
<feature type="binding site" evidence="8">
    <location>
        <position position="327"/>
    </location>
    <ligand>
        <name>substrate</name>
    </ligand>
</feature>
<sequence length="676" mass="73657">MESRAQRHPAAPHDGFAHEGIAFGCDYNPEQWDESVWAEDVALMQAAHIDLVAINIFGWSHLQGPDGIVDFTGLDTVVGLLHDAGIRINLGTGTASPPPWLTTRHPEILPMAQDGTTRFPGGRQAWCPSSPVFRRYALELVEQVAARYGDHPGVAVWHVSNELGCHNALCYCDESAAAFRRWLEARYGTIERLNAAWGTTFWSQRYYGWDEIGTPRLTLSTRNPGQVLDFQRFSSDEVLGYYLAEAETIRRHSRVAVTTNFMVTAHIRNLDYWDWAGHVDVVANDHYLDHRLEDPTAELAFAADATRGLAQGAPWLLMEHSTGAVNWQPLNLTKGPGEMVRNSLTHVARGADGVCFFQWRASQQGSEKFHSALVPHAGTDSASWREVVELGDLVDRLGEVAGTRVEADVALVFSWENWWAAEAEMRPSHDVAYLDQVHALYGALHAAGVTVDVVRPGADLSGYRVVVVPGLYLVSDAAATELDDYVQAGGTAVVTFFSGIVDEDDRVRLGGYPGAFRDLLGVRVEEFAPLRADESVALSSGATARLWTERLTTTTATAVDSFVDGPASGVPAVTRNARGTGTAWYVATTLDSKSLGGLVERVLAEAGVDRHPAAGNGLDVVRRSAADRSYLFLINHRTDDVDVDVVGHELVTGTWADASVTVPAGAVRIIRERSAA</sequence>
<dbReference type="PIRSF" id="PIRSF001084">
    <property type="entry name" value="B-galactosidase"/>
    <property type="match status" value="1"/>
</dbReference>
<evidence type="ECO:0000256" key="5">
    <source>
        <dbReference type="ARBA" id="ARBA00023295"/>
    </source>
</evidence>
<evidence type="ECO:0000256" key="6">
    <source>
        <dbReference type="PIRNR" id="PIRNR001084"/>
    </source>
</evidence>
<dbReference type="InterPro" id="IPR017853">
    <property type="entry name" value="GH"/>
</dbReference>
<dbReference type="SUPFAM" id="SSF52317">
    <property type="entry name" value="Class I glutamine amidotransferase-like"/>
    <property type="match status" value="1"/>
</dbReference>
<feature type="active site" description="Nucleophile" evidence="7">
    <location>
        <position position="319"/>
    </location>
</feature>
<dbReference type="AlphaFoldDB" id="A0A413RIL8"/>
<feature type="active site" description="Proton donor" evidence="7">
    <location>
        <position position="162"/>
    </location>
</feature>
<dbReference type="Pfam" id="PF08532">
    <property type="entry name" value="Glyco_hydro_42M"/>
    <property type="match status" value="1"/>
</dbReference>
<dbReference type="InterPro" id="IPR013738">
    <property type="entry name" value="Beta_galactosidase_Trimer"/>
</dbReference>
<dbReference type="GO" id="GO:0046872">
    <property type="term" value="F:metal ion binding"/>
    <property type="evidence" value="ECO:0007669"/>
    <property type="project" value="UniProtKB-KW"/>
</dbReference>
<feature type="binding site" evidence="8">
    <location>
        <position position="123"/>
    </location>
    <ligand>
        <name>substrate</name>
    </ligand>
</feature>
<dbReference type="SUPFAM" id="SSF51445">
    <property type="entry name" value="(Trans)glycosidases"/>
    <property type="match status" value="1"/>
</dbReference>
<evidence type="ECO:0000313" key="14">
    <source>
        <dbReference type="Proteomes" id="UP000283374"/>
    </source>
</evidence>
<name>A0A413RIL8_9CELL</name>
<dbReference type="EC" id="3.2.1.23" evidence="3 6"/>
<keyword evidence="9" id="KW-0862">Zinc</keyword>
<dbReference type="CDD" id="cd03143">
    <property type="entry name" value="A4_beta-galactosidase_middle_domain"/>
    <property type="match status" value="1"/>
</dbReference>
<feature type="binding site" evidence="8">
    <location>
        <position position="161"/>
    </location>
    <ligand>
        <name>substrate</name>
    </ligand>
</feature>
<dbReference type="RefSeq" id="WP_118768166.1">
    <property type="nucleotide sequence ID" value="NZ_QWKP01000216.1"/>
</dbReference>
<dbReference type="Pfam" id="PF02449">
    <property type="entry name" value="Glyco_hydro_42"/>
    <property type="match status" value="1"/>
</dbReference>
<feature type="binding site" evidence="9">
    <location>
        <position position="127"/>
    </location>
    <ligand>
        <name>Zn(2+)</name>
        <dbReference type="ChEBI" id="CHEBI:29105"/>
    </ligand>
</feature>
<evidence type="ECO:0000256" key="4">
    <source>
        <dbReference type="ARBA" id="ARBA00022801"/>
    </source>
</evidence>
<dbReference type="GO" id="GO:0009341">
    <property type="term" value="C:beta-galactosidase complex"/>
    <property type="evidence" value="ECO:0007669"/>
    <property type="project" value="InterPro"/>
</dbReference>
<evidence type="ECO:0000259" key="10">
    <source>
        <dbReference type="Pfam" id="PF02449"/>
    </source>
</evidence>
<dbReference type="Gene3D" id="3.40.50.880">
    <property type="match status" value="1"/>
</dbReference>
<feature type="binding site" evidence="9">
    <location>
        <position position="170"/>
    </location>
    <ligand>
        <name>Zn(2+)</name>
        <dbReference type="ChEBI" id="CHEBI:29105"/>
    </ligand>
</feature>
<dbReference type="InterPro" id="IPR013739">
    <property type="entry name" value="Beta_galactosidase_C"/>
</dbReference>
<feature type="domain" description="Glycoside hydrolase family 42 N-terminal" evidence="10">
    <location>
        <begin position="26"/>
        <end position="394"/>
    </location>
</feature>
<dbReference type="Gene3D" id="2.60.40.1180">
    <property type="entry name" value="Golgi alpha-mannosidase II"/>
    <property type="match status" value="1"/>
</dbReference>
<evidence type="ECO:0000313" key="13">
    <source>
        <dbReference type="EMBL" id="RHA38153.1"/>
    </source>
</evidence>
<dbReference type="InterPro" id="IPR013780">
    <property type="entry name" value="Glyco_hydro_b"/>
</dbReference>
<dbReference type="InterPro" id="IPR003476">
    <property type="entry name" value="Glyco_hydro_42"/>
</dbReference>
<feature type="domain" description="Beta-galactosidase trimerisation" evidence="11">
    <location>
        <begin position="407"/>
        <end position="608"/>
    </location>
</feature>
<evidence type="ECO:0000256" key="3">
    <source>
        <dbReference type="ARBA" id="ARBA00012756"/>
    </source>
</evidence>
<dbReference type="GO" id="GO:0006012">
    <property type="term" value="P:galactose metabolic process"/>
    <property type="evidence" value="ECO:0007669"/>
    <property type="project" value="InterPro"/>
</dbReference>
<dbReference type="Pfam" id="PF08533">
    <property type="entry name" value="Glyco_hydro_42C"/>
    <property type="match status" value="1"/>
</dbReference>
<evidence type="ECO:0000256" key="7">
    <source>
        <dbReference type="PIRSR" id="PIRSR001084-1"/>
    </source>
</evidence>
<evidence type="ECO:0000256" key="9">
    <source>
        <dbReference type="PIRSR" id="PIRSR001084-3"/>
    </source>
</evidence>
<accession>A0A413RIL8</accession>
<dbReference type="PANTHER" id="PTHR36447:SF1">
    <property type="entry name" value="BETA-GALACTOSIDASE GANA"/>
    <property type="match status" value="1"/>
</dbReference>
<dbReference type="EMBL" id="QWKP01000216">
    <property type="protein sequence ID" value="RHA38153.1"/>
    <property type="molecule type" value="Genomic_DNA"/>
</dbReference>
<evidence type="ECO:0000256" key="2">
    <source>
        <dbReference type="ARBA" id="ARBA00005940"/>
    </source>
</evidence>
<organism evidence="13 14">
    <name type="scientific">Cellulomonas rhizosphaerae</name>
    <dbReference type="NCBI Taxonomy" id="2293719"/>
    <lineage>
        <taxon>Bacteria</taxon>
        <taxon>Bacillati</taxon>
        <taxon>Actinomycetota</taxon>
        <taxon>Actinomycetes</taxon>
        <taxon>Micrococcales</taxon>
        <taxon>Cellulomonadaceae</taxon>
        <taxon>Cellulomonas</taxon>
    </lineage>
</organism>
<gene>
    <name evidence="13" type="ORF">D1825_14715</name>
</gene>
<dbReference type="Proteomes" id="UP000283374">
    <property type="component" value="Unassembled WGS sequence"/>
</dbReference>
<proteinExistence type="inferred from homology"/>
<keyword evidence="4 6" id="KW-0378">Hydrolase</keyword>
<dbReference type="Gene3D" id="3.20.20.80">
    <property type="entry name" value="Glycosidases"/>
    <property type="match status" value="1"/>
</dbReference>
<dbReference type="InterPro" id="IPR029062">
    <property type="entry name" value="Class_I_gatase-like"/>
</dbReference>
<protein>
    <recommendedName>
        <fullName evidence="3 6">Beta-galactosidase</fullName>
        <shortName evidence="6">Beta-gal</shortName>
        <ecNumber evidence="3 6">3.2.1.23</ecNumber>
    </recommendedName>
</protein>
<keyword evidence="5 6" id="KW-0326">Glycosidase</keyword>